<dbReference type="Proteomes" id="UP001549098">
    <property type="component" value="Unassembled WGS sequence"/>
</dbReference>
<keyword evidence="3" id="KW-0413">Isomerase</keyword>
<evidence type="ECO:0000313" key="3">
    <source>
        <dbReference type="EMBL" id="MET3548794.1"/>
    </source>
</evidence>
<reference evidence="3 4" key="1">
    <citation type="submission" date="2024-06" db="EMBL/GenBank/DDBJ databases">
        <title>Genomic Encyclopedia of Type Strains, Phase IV (KMG-IV): sequencing the most valuable type-strain genomes for metagenomic binning, comparative biology and taxonomic classification.</title>
        <authorList>
            <person name="Goeker M."/>
        </authorList>
    </citation>
    <scope>NUCLEOTIDE SEQUENCE [LARGE SCALE GENOMIC DNA]</scope>
    <source>
        <strain evidence="3 4">DSM 17253</strain>
    </source>
</reference>
<sequence>MNTVVVTGGAGFIGSHLVRRLASLGSQVHVIDNLSTGRAEKVPAEAVLHTLDIRSPDAYKMIVSIQPDVVVHLAAQADVQQSIRDPFLDMDINIGGTLNILNACREAKVRKFIFASTSGVYGNLQKDIMTESDPTLPISFYGLSKLTGEQYIRLYTSLFGLSHAILRFANVYGPGQTAKGEGGVVAIFMDRIHHDRQLVVNGDGNQTRDFIYVKDVVEALIAASSHPEDLTLHVSTGKAATVNDLVSFLRKFHSRQIHVQHGPDKSGDIRHSCLSNQAIQRKLLWKPVYSLEQGLQETYRSFIVGSQ</sequence>
<name>A0ABV2FAJ8_9BACL</name>
<dbReference type="Pfam" id="PF01370">
    <property type="entry name" value="Epimerase"/>
    <property type="match status" value="1"/>
</dbReference>
<dbReference type="InterPro" id="IPR001509">
    <property type="entry name" value="Epimerase_deHydtase"/>
</dbReference>
<dbReference type="Gene3D" id="3.40.50.720">
    <property type="entry name" value="NAD(P)-binding Rossmann-like Domain"/>
    <property type="match status" value="1"/>
</dbReference>
<dbReference type="RefSeq" id="WP_354501384.1">
    <property type="nucleotide sequence ID" value="NZ_JBEPLV010000007.1"/>
</dbReference>
<dbReference type="EMBL" id="JBEPLV010000007">
    <property type="protein sequence ID" value="MET3548794.1"/>
    <property type="molecule type" value="Genomic_DNA"/>
</dbReference>
<dbReference type="GO" id="GO:0003978">
    <property type="term" value="F:UDP-glucose 4-epimerase activity"/>
    <property type="evidence" value="ECO:0007669"/>
    <property type="project" value="UniProtKB-EC"/>
</dbReference>
<keyword evidence="4" id="KW-1185">Reference proteome</keyword>
<proteinExistence type="inferred from homology"/>
<feature type="domain" description="NAD-dependent epimerase/dehydratase" evidence="2">
    <location>
        <begin position="4"/>
        <end position="229"/>
    </location>
</feature>
<dbReference type="InterPro" id="IPR036291">
    <property type="entry name" value="NAD(P)-bd_dom_sf"/>
</dbReference>
<dbReference type="PANTHER" id="PTHR43000">
    <property type="entry name" value="DTDP-D-GLUCOSE 4,6-DEHYDRATASE-RELATED"/>
    <property type="match status" value="1"/>
</dbReference>
<organism evidence="3 4">
    <name type="scientific">Paenibacillus favisporus</name>
    <dbReference type="NCBI Taxonomy" id="221028"/>
    <lineage>
        <taxon>Bacteria</taxon>
        <taxon>Bacillati</taxon>
        <taxon>Bacillota</taxon>
        <taxon>Bacilli</taxon>
        <taxon>Bacillales</taxon>
        <taxon>Paenibacillaceae</taxon>
        <taxon>Paenibacillus</taxon>
    </lineage>
</organism>
<accession>A0ABV2FAJ8</accession>
<comment type="similarity">
    <text evidence="1">Belongs to the NAD(P)-dependent epimerase/dehydratase family.</text>
</comment>
<dbReference type="Gene3D" id="3.90.25.10">
    <property type="entry name" value="UDP-galactose 4-epimerase, domain 1"/>
    <property type="match status" value="1"/>
</dbReference>
<gene>
    <name evidence="3" type="ORF">ABID47_005426</name>
</gene>
<evidence type="ECO:0000256" key="1">
    <source>
        <dbReference type="ARBA" id="ARBA00007637"/>
    </source>
</evidence>
<protein>
    <submittedName>
        <fullName evidence="3">UDP-glucose 4-epimerase</fullName>
        <ecNumber evidence="3">5.1.3.2</ecNumber>
    </submittedName>
</protein>
<evidence type="ECO:0000313" key="4">
    <source>
        <dbReference type="Proteomes" id="UP001549098"/>
    </source>
</evidence>
<dbReference type="EC" id="5.1.3.2" evidence="3"/>
<comment type="caution">
    <text evidence="3">The sequence shown here is derived from an EMBL/GenBank/DDBJ whole genome shotgun (WGS) entry which is preliminary data.</text>
</comment>
<evidence type="ECO:0000259" key="2">
    <source>
        <dbReference type="Pfam" id="PF01370"/>
    </source>
</evidence>
<dbReference type="SUPFAM" id="SSF51735">
    <property type="entry name" value="NAD(P)-binding Rossmann-fold domains"/>
    <property type="match status" value="1"/>
</dbReference>